<keyword evidence="3" id="KW-1185">Reference proteome</keyword>
<evidence type="ECO:0000256" key="1">
    <source>
        <dbReference type="SAM" id="MobiDB-lite"/>
    </source>
</evidence>
<sequence length="81" mass="8718">MFQQARKVVVAEIHKTISTTTDASAFKSQLRSAALPKNGNRSAPSATTKKGKPRKKSALSLHPEVHVPEDVKPTKTIKGLA</sequence>
<comment type="caution">
    <text evidence="2">The sequence shown here is derived from an EMBL/GenBank/DDBJ whole genome shotgun (WGS) entry which is preliminary data.</text>
</comment>
<evidence type="ECO:0000313" key="2">
    <source>
        <dbReference type="EMBL" id="GFN80222.1"/>
    </source>
</evidence>
<dbReference type="AlphaFoldDB" id="A0AAV3YCJ4"/>
<dbReference type="EMBL" id="BLXT01000807">
    <property type="protein sequence ID" value="GFN80222.1"/>
    <property type="molecule type" value="Genomic_DNA"/>
</dbReference>
<dbReference type="Proteomes" id="UP000735302">
    <property type="component" value="Unassembled WGS sequence"/>
</dbReference>
<protein>
    <submittedName>
        <fullName evidence="2">Uncharacterized protein</fullName>
    </submittedName>
</protein>
<reference evidence="2 3" key="1">
    <citation type="journal article" date="2021" name="Elife">
        <title>Chloroplast acquisition without the gene transfer in kleptoplastic sea slugs, Plakobranchus ocellatus.</title>
        <authorList>
            <person name="Maeda T."/>
            <person name="Takahashi S."/>
            <person name="Yoshida T."/>
            <person name="Shimamura S."/>
            <person name="Takaki Y."/>
            <person name="Nagai Y."/>
            <person name="Toyoda A."/>
            <person name="Suzuki Y."/>
            <person name="Arimoto A."/>
            <person name="Ishii H."/>
            <person name="Satoh N."/>
            <person name="Nishiyama T."/>
            <person name="Hasebe M."/>
            <person name="Maruyama T."/>
            <person name="Minagawa J."/>
            <person name="Obokata J."/>
            <person name="Shigenobu S."/>
        </authorList>
    </citation>
    <scope>NUCLEOTIDE SEQUENCE [LARGE SCALE GENOMIC DNA]</scope>
</reference>
<name>A0AAV3YCJ4_9GAST</name>
<evidence type="ECO:0000313" key="3">
    <source>
        <dbReference type="Proteomes" id="UP000735302"/>
    </source>
</evidence>
<feature type="compositionally biased region" description="Basic and acidic residues" evidence="1">
    <location>
        <begin position="63"/>
        <end position="73"/>
    </location>
</feature>
<feature type="region of interest" description="Disordered" evidence="1">
    <location>
        <begin position="32"/>
        <end position="81"/>
    </location>
</feature>
<gene>
    <name evidence="2" type="ORF">PoB_000672800</name>
</gene>
<proteinExistence type="predicted"/>
<accession>A0AAV3YCJ4</accession>
<organism evidence="2 3">
    <name type="scientific">Plakobranchus ocellatus</name>
    <dbReference type="NCBI Taxonomy" id="259542"/>
    <lineage>
        <taxon>Eukaryota</taxon>
        <taxon>Metazoa</taxon>
        <taxon>Spiralia</taxon>
        <taxon>Lophotrochozoa</taxon>
        <taxon>Mollusca</taxon>
        <taxon>Gastropoda</taxon>
        <taxon>Heterobranchia</taxon>
        <taxon>Euthyneura</taxon>
        <taxon>Panpulmonata</taxon>
        <taxon>Sacoglossa</taxon>
        <taxon>Placobranchoidea</taxon>
        <taxon>Plakobranchidae</taxon>
        <taxon>Plakobranchus</taxon>
    </lineage>
</organism>
<feature type="compositionally biased region" description="Polar residues" evidence="1">
    <location>
        <begin position="39"/>
        <end position="48"/>
    </location>
</feature>